<dbReference type="EMBL" id="FMXE01000034">
    <property type="protein sequence ID" value="SDA93018.1"/>
    <property type="molecule type" value="Genomic_DNA"/>
</dbReference>
<dbReference type="AlphaFoldDB" id="A0A1G5ZDJ0"/>
<name>A0A1G5ZDJ0_9BACT</name>
<dbReference type="CDD" id="cd19163">
    <property type="entry name" value="AKR_galDH"/>
    <property type="match status" value="1"/>
</dbReference>
<proteinExistence type="predicted"/>
<dbReference type="Proteomes" id="UP000198756">
    <property type="component" value="Unassembled WGS sequence"/>
</dbReference>
<evidence type="ECO:0000259" key="1">
    <source>
        <dbReference type="Pfam" id="PF00248"/>
    </source>
</evidence>
<evidence type="ECO:0000313" key="2">
    <source>
        <dbReference type="EMBL" id="SDA93018.1"/>
    </source>
</evidence>
<dbReference type="InterPro" id="IPR020471">
    <property type="entry name" value="AKR"/>
</dbReference>
<dbReference type="Gene3D" id="3.20.20.100">
    <property type="entry name" value="NADP-dependent oxidoreductase domain"/>
    <property type="match status" value="1"/>
</dbReference>
<gene>
    <name evidence="2" type="ORF">SAMN03080617_03667</name>
</gene>
<dbReference type="GO" id="GO:0010349">
    <property type="term" value="F:L-galactose dehydrogenase activity"/>
    <property type="evidence" value="ECO:0007669"/>
    <property type="project" value="InterPro"/>
</dbReference>
<dbReference type="STRING" id="279824.SAMN03080617_03667"/>
<dbReference type="PANTHER" id="PTHR42686:SF1">
    <property type="entry name" value="GH17980P-RELATED"/>
    <property type="match status" value="1"/>
</dbReference>
<accession>A0A1G5ZDJ0</accession>
<sequence>MWQRILQKTYLKAVRYEGNPFKPYFKNLSVLAPLWQKNPFLKSQLRTPPFKKSTILFSQALKLIKPSPSPMQYRTLGKTGLEVSILGFGASPLGNVFDPVDEKEGISAVHYALDQGINFFDVSPFYGLTLAESRLGKALEGSRKDIILASKCGRYDLQHFDFSRKKILQSIDESLVRLKTDYLDLFQLHDIEFVDKQIILAEAVPAMREVVASGKARFWGITGLPVRYLAQIARETNPDTVLSWGHYNLLEDEINEELVPLSLEMEFGLMNAAPLMQRILSDGTLPPWHRSPPEVKAMQPILLEFCKCYGIRLSDVALRYAMDHPYIATTIIGMCELEVVKQNVEALDFEIPEVLLEKIETLLAPVKNRMWFEGKEENNI</sequence>
<dbReference type="GO" id="GO:0005829">
    <property type="term" value="C:cytosol"/>
    <property type="evidence" value="ECO:0007669"/>
    <property type="project" value="TreeGrafter"/>
</dbReference>
<dbReference type="InterPro" id="IPR036812">
    <property type="entry name" value="NAD(P)_OxRdtase_dom_sf"/>
</dbReference>
<reference evidence="3" key="1">
    <citation type="submission" date="2016-10" db="EMBL/GenBank/DDBJ databases">
        <authorList>
            <person name="Varghese N."/>
            <person name="Submissions S."/>
        </authorList>
    </citation>
    <scope>NUCLEOTIDE SEQUENCE [LARGE SCALE GENOMIC DNA]</scope>
    <source>
        <strain evidence="3">DSM 22703</strain>
    </source>
</reference>
<keyword evidence="3" id="KW-1185">Reference proteome</keyword>
<protein>
    <submittedName>
        <fullName evidence="2">L-galactose dehydrogenase</fullName>
    </submittedName>
</protein>
<dbReference type="SUPFAM" id="SSF51430">
    <property type="entry name" value="NAD(P)-linked oxidoreductase"/>
    <property type="match status" value="1"/>
</dbReference>
<dbReference type="InterPro" id="IPR023210">
    <property type="entry name" value="NADP_OxRdtase_dom"/>
</dbReference>
<evidence type="ECO:0000313" key="3">
    <source>
        <dbReference type="Proteomes" id="UP000198756"/>
    </source>
</evidence>
<dbReference type="InterPro" id="IPR044479">
    <property type="entry name" value="LGALDH-like"/>
</dbReference>
<feature type="domain" description="NADP-dependent oxidoreductase" evidence="1">
    <location>
        <begin position="86"/>
        <end position="361"/>
    </location>
</feature>
<dbReference type="Pfam" id="PF00248">
    <property type="entry name" value="Aldo_ket_red"/>
    <property type="match status" value="1"/>
</dbReference>
<dbReference type="PANTHER" id="PTHR42686">
    <property type="entry name" value="GH17980P-RELATED"/>
    <property type="match status" value="1"/>
</dbReference>
<organism evidence="2 3">
    <name type="scientific">Algoriphagus alkaliphilus</name>
    <dbReference type="NCBI Taxonomy" id="279824"/>
    <lineage>
        <taxon>Bacteria</taxon>
        <taxon>Pseudomonadati</taxon>
        <taxon>Bacteroidota</taxon>
        <taxon>Cytophagia</taxon>
        <taxon>Cytophagales</taxon>
        <taxon>Cyclobacteriaceae</taxon>
        <taxon>Algoriphagus</taxon>
    </lineage>
</organism>